<sequence>MKDSIDNPVEFNILVTERELRYFISCGIALIQNVPEDSLPNYCGLSKNEIIDVSMRLREFADRKGIEI</sequence>
<reference evidence="2" key="2">
    <citation type="journal article" date="2020" name="Plant Dis.">
        <title>A Grain Rot of Rice in Iran Caused by a Xanthomonas Strain Closely Related to X. sacchari.</title>
        <authorList>
            <person name="Mirghasempour S.A."/>
            <person name="Huang S."/>
            <person name="Studholme D.J."/>
            <person name="Brady C.L."/>
        </authorList>
    </citation>
    <scope>NUCLEOTIDE SEQUENCE</scope>
    <source>
        <strain evidence="2">SAM114</strain>
    </source>
</reference>
<dbReference type="EMBL" id="WJPN01000007">
    <property type="protein sequence ID" value="MRH00577.1"/>
    <property type="molecule type" value="Genomic_DNA"/>
</dbReference>
<keyword evidence="3" id="KW-1185">Reference proteome</keyword>
<evidence type="ECO:0000313" key="1">
    <source>
        <dbReference type="EMBL" id="MRH00577.1"/>
    </source>
</evidence>
<dbReference type="AlphaFoldDB" id="A0A6N7QBJ3"/>
<evidence type="ECO:0000313" key="2">
    <source>
        <dbReference type="EMBL" id="MRH74909.1"/>
    </source>
</evidence>
<gene>
    <name evidence="1" type="ORF">GIY21_09780</name>
    <name evidence="2" type="ORF">GIY22_09775</name>
</gene>
<accession>A0A6N7QBJ3</accession>
<dbReference type="EMBL" id="WJPM01000007">
    <property type="protein sequence ID" value="MRH74909.1"/>
    <property type="molecule type" value="Genomic_DNA"/>
</dbReference>
<reference evidence="3 4" key="1">
    <citation type="submission" date="2019-11" db="EMBL/GenBank/DDBJ databases">
        <title>First report of rice panicle blight caused by Xanthomonas sp. in Iran.</title>
        <authorList>
            <person name="Mirghasempour S.A."/>
            <person name="Huang S."/>
            <person name="Brady C.L."/>
            <person name="Studholme D.J."/>
        </authorList>
    </citation>
    <scope>NUCLEOTIDE SEQUENCE [LARGE SCALE GENOMIC DNA]</scope>
    <source>
        <strain evidence="1 4">ASD011</strain>
        <strain evidence="3">SAM114</strain>
    </source>
</reference>
<name>A0A6N7QBJ3_9XANT</name>
<comment type="caution">
    <text evidence="1">The sequence shown here is derived from an EMBL/GenBank/DDBJ whole genome shotgun (WGS) entry which is preliminary data.</text>
</comment>
<protein>
    <submittedName>
        <fullName evidence="1">Uncharacterized protein</fullName>
    </submittedName>
</protein>
<dbReference type="Proteomes" id="UP000437931">
    <property type="component" value="Unassembled WGS sequence"/>
</dbReference>
<evidence type="ECO:0000313" key="4">
    <source>
        <dbReference type="Proteomes" id="UP000439314"/>
    </source>
</evidence>
<proteinExistence type="predicted"/>
<evidence type="ECO:0000313" key="3">
    <source>
        <dbReference type="Proteomes" id="UP000437931"/>
    </source>
</evidence>
<organism evidence="1 4">
    <name type="scientific">Xanthomonas sontii</name>
    <dbReference type="NCBI Taxonomy" id="2650745"/>
    <lineage>
        <taxon>Bacteria</taxon>
        <taxon>Pseudomonadati</taxon>
        <taxon>Pseudomonadota</taxon>
        <taxon>Gammaproteobacteria</taxon>
        <taxon>Lysobacterales</taxon>
        <taxon>Lysobacteraceae</taxon>
        <taxon>Xanthomonas</taxon>
    </lineage>
</organism>
<dbReference type="Proteomes" id="UP000439314">
    <property type="component" value="Unassembled WGS sequence"/>
</dbReference>
<dbReference type="RefSeq" id="WP_153751370.1">
    <property type="nucleotide sequence ID" value="NZ_WJPM01000007.1"/>
</dbReference>